<dbReference type="EMBL" id="GU071086">
    <property type="protein sequence ID" value="ADB03876.1"/>
    <property type="molecule type" value="Genomic_DNA"/>
</dbReference>
<dbReference type="RefSeq" id="YP_003406838.1">
    <property type="nucleotide sequence ID" value="NC_013756.1"/>
</dbReference>
<sequence length="148" mass="17426">MGEAATQKILDLLREEFFLEERELFVRRSRDVWTYMAEGGRLANESGEKVEIYSQNGERVMYWFENTAGEHPRFFSGALLSLEGLSDVVRRRVPRMMSLSGIYLEKLKQQKKREKELLEKLQRKREKLKYTPGGKGALKAQKHFEGYF</sequence>
<evidence type="ECO:0000313" key="2">
    <source>
        <dbReference type="EMBL" id="ADB03876.1"/>
    </source>
</evidence>
<accession>D2XA99</accession>
<keyword evidence="3" id="KW-1185">Reference proteome</keyword>
<gene>
    <name evidence="2" type="ORF">MAR_ORF091</name>
</gene>
<evidence type="ECO:0000256" key="1">
    <source>
        <dbReference type="SAM" id="Coils"/>
    </source>
</evidence>
<feature type="coiled-coil region" evidence="1">
    <location>
        <begin position="104"/>
        <end position="131"/>
    </location>
</feature>
<keyword evidence="1" id="KW-0175">Coiled coil</keyword>
<dbReference type="Proteomes" id="UP000029780">
    <property type="component" value="Segment"/>
</dbReference>
<organism evidence="2 3">
    <name type="scientific">Marseillevirus marseillevirus</name>
    <name type="common">GBM</name>
    <dbReference type="NCBI Taxonomy" id="694581"/>
    <lineage>
        <taxon>Viruses</taxon>
        <taxon>Varidnaviria</taxon>
        <taxon>Bamfordvirae</taxon>
        <taxon>Nucleocytoviricota</taxon>
        <taxon>Megaviricetes</taxon>
        <taxon>Pimascovirales</taxon>
        <taxon>Pimascovirales incertae sedis</taxon>
        <taxon>Marseilleviridae</taxon>
        <taxon>Marseillevirus</taxon>
        <taxon>Marseillevirus massiliense</taxon>
    </lineage>
</organism>
<organismHost>
    <name type="scientific">Acanthamoeba</name>
    <dbReference type="NCBI Taxonomy" id="5754"/>
</organismHost>
<proteinExistence type="predicted"/>
<protein>
    <submittedName>
        <fullName evidence="2">Uncharacterized protein</fullName>
    </submittedName>
</protein>
<name>D2XA99_GBMV</name>
<reference evidence="2 3" key="1">
    <citation type="journal article" date="2009" name="Proc. Natl. Acad. Sci. U.S.A.">
        <title>Giant Marseillevirus highlights the role of amoebae as a melting pot in emergence of chimeric microorganisms.</title>
        <authorList>
            <person name="Boyer M."/>
            <person name="Yutin N."/>
            <person name="Pagnier I."/>
            <person name="Barrassi L."/>
            <person name="Fournous G."/>
            <person name="Espinosa L."/>
            <person name="Robert C."/>
            <person name="Azza S."/>
            <person name="Sun S."/>
            <person name="Rossmann M.G."/>
            <person name="Suzan-Monti M."/>
            <person name="La Scola B."/>
            <person name="Koonin E.V."/>
            <person name="Raoult D."/>
        </authorList>
    </citation>
    <scope>NUCLEOTIDE SEQUENCE [LARGE SCALE GENOMIC DNA]</scope>
    <source>
        <strain evidence="2 3">T19</strain>
    </source>
</reference>
<evidence type="ECO:0000313" key="3">
    <source>
        <dbReference type="Proteomes" id="UP000029780"/>
    </source>
</evidence>
<dbReference type="KEGG" id="vg:8746328"/>
<dbReference type="GeneID" id="8746328"/>